<feature type="chain" id="PRO_5020224762" description="SbsA Ig-like domain-containing protein" evidence="2">
    <location>
        <begin position="27"/>
        <end position="361"/>
    </location>
</feature>
<sequence>MRQMSVHRLVTRYCSRLLVLSSVLFIGCGGGGSSSSDVPPKKEWAQATSVSSSSTVASVSGTAWISDSYYASHCVGFSCLTDTTRTDDYPGVDVTYINQTTGASGTATSYYGPGTDWTHRWFAGVPVIPGTNNIVISAYDPGGKGATIAVQVVAPQPLTVQSTAPAPAATGVLLNASIAAQFSGEIDPSTTYFVAINGPDGAVAGTKSVGGSTLTFTPAANLAYNTTYTVTIPTTLRAVSGSSLTSEYTWTFTTMDYPLFRVVSTYPAAGATGVSTSASVSADFNATIDYSTFGRSSFYVNKASGERWGYYYSVFGSGGTIADSVPMQANTTYTATLTTAIKDNAGNAMPFDYVWSFKTGD</sequence>
<dbReference type="InterPro" id="IPR032812">
    <property type="entry name" value="SbsA_Ig"/>
</dbReference>
<organism evidence="4 5">
    <name type="scientific">Geomonas terrae</name>
    <dbReference type="NCBI Taxonomy" id="2562681"/>
    <lineage>
        <taxon>Bacteria</taxon>
        <taxon>Pseudomonadati</taxon>
        <taxon>Thermodesulfobacteriota</taxon>
        <taxon>Desulfuromonadia</taxon>
        <taxon>Geobacterales</taxon>
        <taxon>Geobacteraceae</taxon>
        <taxon>Geomonas</taxon>
    </lineage>
</organism>
<comment type="caution">
    <text evidence="4">The sequence shown here is derived from an EMBL/GenBank/DDBJ whole genome shotgun (WGS) entry which is preliminary data.</text>
</comment>
<feature type="domain" description="SbsA Ig-like" evidence="3">
    <location>
        <begin position="261"/>
        <end position="359"/>
    </location>
</feature>
<proteinExistence type="predicted"/>
<dbReference type="Proteomes" id="UP000306416">
    <property type="component" value="Unassembled WGS sequence"/>
</dbReference>
<protein>
    <recommendedName>
        <fullName evidence="3">SbsA Ig-like domain-containing protein</fullName>
    </recommendedName>
</protein>
<dbReference type="Gene3D" id="2.60.40.3710">
    <property type="match status" value="1"/>
</dbReference>
<evidence type="ECO:0000256" key="1">
    <source>
        <dbReference type="ARBA" id="ARBA00022729"/>
    </source>
</evidence>
<keyword evidence="1 2" id="KW-0732">Signal</keyword>
<dbReference type="PROSITE" id="PS51257">
    <property type="entry name" value="PROKAR_LIPOPROTEIN"/>
    <property type="match status" value="1"/>
</dbReference>
<accession>A0A4S1CDB6</accession>
<evidence type="ECO:0000259" key="3">
    <source>
        <dbReference type="Pfam" id="PF13205"/>
    </source>
</evidence>
<keyword evidence="5" id="KW-1185">Reference proteome</keyword>
<dbReference type="Pfam" id="PF13205">
    <property type="entry name" value="Big_5"/>
    <property type="match status" value="2"/>
</dbReference>
<evidence type="ECO:0000256" key="2">
    <source>
        <dbReference type="SAM" id="SignalP"/>
    </source>
</evidence>
<evidence type="ECO:0000313" key="4">
    <source>
        <dbReference type="EMBL" id="TGU71407.1"/>
    </source>
</evidence>
<evidence type="ECO:0000313" key="5">
    <source>
        <dbReference type="Proteomes" id="UP000306416"/>
    </source>
</evidence>
<feature type="domain" description="SbsA Ig-like" evidence="3">
    <location>
        <begin position="156"/>
        <end position="254"/>
    </location>
</feature>
<dbReference type="EMBL" id="SRSC01000003">
    <property type="protein sequence ID" value="TGU71407.1"/>
    <property type="molecule type" value="Genomic_DNA"/>
</dbReference>
<dbReference type="AlphaFoldDB" id="A0A4S1CDB6"/>
<reference evidence="4 5" key="1">
    <citation type="submission" date="2019-04" db="EMBL/GenBank/DDBJ databases">
        <title>Geobacter oryzae sp. nov., ferric-reducing bacteria isolated from paddy soil.</title>
        <authorList>
            <person name="Xu Z."/>
            <person name="Masuda Y."/>
            <person name="Itoh H."/>
            <person name="Senoo K."/>
        </authorList>
    </citation>
    <scope>NUCLEOTIDE SEQUENCE [LARGE SCALE GENOMIC DNA]</scope>
    <source>
        <strain evidence="4 5">Red111</strain>
    </source>
</reference>
<dbReference type="RefSeq" id="WP_135870976.1">
    <property type="nucleotide sequence ID" value="NZ_SRSC01000003.1"/>
</dbReference>
<name>A0A4S1CDB6_9BACT</name>
<gene>
    <name evidence="4" type="ORF">E4633_13830</name>
</gene>
<feature type="signal peptide" evidence="2">
    <location>
        <begin position="1"/>
        <end position="26"/>
    </location>
</feature>